<dbReference type="Proteomes" id="UP000010799">
    <property type="component" value="Chromosome"/>
</dbReference>
<sequence length="157" mass="18141">MSNEFYENVIPLRPNNPEDIAKKILDATRKNAFHKTHKKDSFFLMDEKMSEISLDNRVTHLEEGFKGLNDRFDKLENKLDAKFDKIEAKFDALADKVNTVNSSLVDKINKQENNFIELKSTLVTLRYISTYLMPLVTAIVVAGISYFLKPTKHFPIN</sequence>
<keyword evidence="3" id="KW-1185">Reference proteome</keyword>
<dbReference type="EMBL" id="CP003789">
    <property type="protein sequence ID" value="AGA64615.1"/>
    <property type="molecule type" value="Genomic_DNA"/>
</dbReference>
<dbReference type="Gene3D" id="1.20.5.170">
    <property type="match status" value="1"/>
</dbReference>
<keyword evidence="1" id="KW-1133">Transmembrane helix</keyword>
<dbReference type="HOGENOM" id="CLU_1675737_0_0_5"/>
<dbReference type="AlphaFoldDB" id="L0EUV1"/>
<name>L0EUV1_LIBCB</name>
<reference evidence="2 3" key="1">
    <citation type="journal article" date="2012" name="Stand. Genomic Sci.">
        <title>Complete genome sequence of Liberibacter crescens BT-1.</title>
        <authorList>
            <person name="Leonard M.T."/>
            <person name="Fagen J.R."/>
            <person name="Davis-Richardson A.G."/>
            <person name="Davis M.J."/>
            <person name="Triplett E.W."/>
        </authorList>
    </citation>
    <scope>NUCLEOTIDE SEQUENCE [LARGE SCALE GENOMIC DNA]</scope>
    <source>
        <strain evidence="2 3">BT-1</strain>
    </source>
</reference>
<dbReference type="PATRIC" id="fig|1215343.11.peg.635"/>
<accession>L0EUV1</accession>
<evidence type="ECO:0000256" key="1">
    <source>
        <dbReference type="SAM" id="Phobius"/>
    </source>
</evidence>
<keyword evidence="1" id="KW-0472">Membrane</keyword>
<dbReference type="KEGG" id="lcc:B488_06230"/>
<evidence type="ECO:0000313" key="2">
    <source>
        <dbReference type="EMBL" id="AGA64615.1"/>
    </source>
</evidence>
<keyword evidence="1" id="KW-0812">Transmembrane</keyword>
<evidence type="ECO:0000313" key="3">
    <source>
        <dbReference type="Proteomes" id="UP000010799"/>
    </source>
</evidence>
<gene>
    <name evidence="2" type="ordered locus">B488_06230</name>
</gene>
<proteinExistence type="predicted"/>
<organism evidence="2 3">
    <name type="scientific">Liberibacter crescens (strain BT-1)</name>
    <dbReference type="NCBI Taxonomy" id="1215343"/>
    <lineage>
        <taxon>Bacteria</taxon>
        <taxon>Pseudomonadati</taxon>
        <taxon>Pseudomonadota</taxon>
        <taxon>Alphaproteobacteria</taxon>
        <taxon>Hyphomicrobiales</taxon>
        <taxon>Rhizobiaceae</taxon>
        <taxon>Liberibacter</taxon>
    </lineage>
</organism>
<protein>
    <submittedName>
        <fullName evidence="2">Uncharacterized protein</fullName>
    </submittedName>
</protein>
<feature type="transmembrane region" description="Helical" evidence="1">
    <location>
        <begin position="128"/>
        <end position="148"/>
    </location>
</feature>